<dbReference type="PIRSF" id="PIRSF020269">
    <property type="entry name" value="DUF1121"/>
    <property type="match status" value="1"/>
</dbReference>
<dbReference type="PANTHER" id="PTHR36179:SF2">
    <property type="entry name" value="LUD DOMAIN-CONTAINING PROTEIN"/>
    <property type="match status" value="1"/>
</dbReference>
<keyword evidence="3" id="KW-1185">Reference proteome</keyword>
<reference evidence="2 3" key="1">
    <citation type="submission" date="2021-06" db="EMBL/GenBank/DDBJ databases">
        <authorList>
            <person name="Sun Q."/>
            <person name="Li D."/>
        </authorList>
    </citation>
    <scope>NUCLEOTIDE SEQUENCE [LARGE SCALE GENOMIC DNA]</scope>
    <source>
        <strain evidence="2 3">MSJ-5</strain>
    </source>
</reference>
<proteinExistence type="predicted"/>
<evidence type="ECO:0000259" key="1">
    <source>
        <dbReference type="Pfam" id="PF02589"/>
    </source>
</evidence>
<comment type="caution">
    <text evidence="2">The sequence shown here is derived from an EMBL/GenBank/DDBJ whole genome shotgun (WGS) entry which is preliminary data.</text>
</comment>
<accession>A0ABS6G7N9</accession>
<feature type="domain" description="LUD" evidence="1">
    <location>
        <begin position="5"/>
        <end position="197"/>
    </location>
</feature>
<evidence type="ECO:0000313" key="3">
    <source>
        <dbReference type="Proteomes" id="UP000779508"/>
    </source>
</evidence>
<name>A0ABS6G7N9_9FIRM</name>
<organism evidence="2 3">
    <name type="scientific">Alkaliphilus flagellatus</name>
    <dbReference type="NCBI Taxonomy" id="2841507"/>
    <lineage>
        <taxon>Bacteria</taxon>
        <taxon>Bacillati</taxon>
        <taxon>Bacillota</taxon>
        <taxon>Clostridia</taxon>
        <taxon>Peptostreptococcales</taxon>
        <taxon>Natronincolaceae</taxon>
        <taxon>Alkaliphilus</taxon>
    </lineage>
</organism>
<dbReference type="Proteomes" id="UP000779508">
    <property type="component" value="Unassembled WGS sequence"/>
</dbReference>
<gene>
    <name evidence="2" type="ORF">KQI88_14550</name>
</gene>
<evidence type="ECO:0000313" key="2">
    <source>
        <dbReference type="EMBL" id="MBU5677638.1"/>
    </source>
</evidence>
<dbReference type="EMBL" id="JAHLQK010000006">
    <property type="protein sequence ID" value="MBU5677638.1"/>
    <property type="molecule type" value="Genomic_DNA"/>
</dbReference>
<dbReference type="InterPro" id="IPR003741">
    <property type="entry name" value="LUD_dom"/>
</dbReference>
<dbReference type="Pfam" id="PF02589">
    <property type="entry name" value="LUD_dom"/>
    <property type="match status" value="1"/>
</dbReference>
<protein>
    <submittedName>
        <fullName evidence="2">Lactate utilization protein</fullName>
    </submittedName>
</protein>
<dbReference type="RefSeq" id="WP_216418546.1">
    <property type="nucleotide sequence ID" value="NZ_JAHLQK010000006.1"/>
</dbReference>
<dbReference type="InterPro" id="IPR009501">
    <property type="entry name" value="UCP020269"/>
</dbReference>
<dbReference type="PANTHER" id="PTHR36179">
    <property type="entry name" value="LUD_DOM DOMAIN-CONTAINING PROTEIN"/>
    <property type="match status" value="1"/>
</dbReference>
<sequence>MDQVIEKVLKNLEKRKIKAKYFETKEDARNIILEEVKSNMTVGIGGSMTVKEMKLHEDLIKSGNTIYWHWLVEPAQMSDVRKKASIADVYLTSTNALTEDGELINIDGVGNRVASMFYGPKKVIVVCGVNKICSDLISGIDRIKAQACTKNATRLNRRTPCAATGQCNDCQSPDRMCNVTTIISGKPEEVDLNVYIVGEELGF</sequence>